<feature type="domain" description="Beta-Casp" evidence="3">
    <location>
        <begin position="253"/>
        <end position="378"/>
    </location>
</feature>
<reference evidence="5 6" key="2">
    <citation type="submission" date="2015-11" db="EMBL/GenBank/DDBJ databases">
        <authorList>
            <person name="Zhang Y."/>
            <person name="Guo Z."/>
        </authorList>
    </citation>
    <scope>NUCLEOTIDE SEQUENCE [LARGE SCALE GENOMIC DNA]</scope>
    <source>
        <strain evidence="5">JGI-4</strain>
    </source>
</reference>
<accession>A0A0P1P4Y2</accession>
<dbReference type="GO" id="GO:0004521">
    <property type="term" value="F:RNA endonuclease activity"/>
    <property type="evidence" value="ECO:0007669"/>
    <property type="project" value="TreeGrafter"/>
</dbReference>
<protein>
    <submittedName>
        <fullName evidence="5">Metallo-beta-lactamase family protein</fullName>
    </submittedName>
</protein>
<dbReference type="InterPro" id="IPR036866">
    <property type="entry name" value="RibonucZ/Hydroxyglut_hydro"/>
</dbReference>
<dbReference type="SMART" id="SM01027">
    <property type="entry name" value="Beta-Casp"/>
    <property type="match status" value="1"/>
</dbReference>
<gene>
    <name evidence="5" type="ORF">JGI4_00720</name>
    <name evidence="4" type="ORF">JGI8_01607</name>
</gene>
<dbReference type="Proteomes" id="UP000182011">
    <property type="component" value="Unassembled WGS sequence"/>
</dbReference>
<accession>A0A0P1P5A3</accession>
<evidence type="ECO:0000256" key="1">
    <source>
        <dbReference type="ARBA" id="ARBA00022801"/>
    </source>
</evidence>
<dbReference type="InterPro" id="IPR050698">
    <property type="entry name" value="MBL"/>
</dbReference>
<dbReference type="PANTHER" id="PTHR11203:SF37">
    <property type="entry name" value="INTEGRATOR COMPLEX SUBUNIT 11"/>
    <property type="match status" value="1"/>
</dbReference>
<evidence type="ECO:0000313" key="4">
    <source>
        <dbReference type="EMBL" id="CUS91930.1"/>
    </source>
</evidence>
<dbReference type="InterPro" id="IPR011108">
    <property type="entry name" value="RMMBL"/>
</dbReference>
<evidence type="ECO:0000313" key="7">
    <source>
        <dbReference type="Proteomes" id="UP000182200"/>
    </source>
</evidence>
<accession>A0A0P1MB40</accession>
<dbReference type="AlphaFoldDB" id="A0A0P1MB40"/>
<dbReference type="EMBL" id="CZVI01000026">
    <property type="protein sequence ID" value="CUS91930.1"/>
    <property type="molecule type" value="Genomic_DNA"/>
</dbReference>
<feature type="domain" description="Metallo-beta-lactamase" evidence="2">
    <location>
        <begin position="13"/>
        <end position="248"/>
    </location>
</feature>
<evidence type="ECO:0000313" key="6">
    <source>
        <dbReference type="Proteomes" id="UP000182011"/>
    </source>
</evidence>
<accession>A0A0P1LBI1</accession>
<name>A0A0P1MB40_9BACT</name>
<dbReference type="CDD" id="cd16295">
    <property type="entry name" value="TTHA0252-CPSF-like_MBL-fold"/>
    <property type="match status" value="1"/>
</dbReference>
<dbReference type="RefSeq" id="WP_047134403.1">
    <property type="nucleotide sequence ID" value="NZ_CZVI01000026.1"/>
</dbReference>
<keyword evidence="1" id="KW-0378">Hydrolase</keyword>
<evidence type="ECO:0000259" key="2">
    <source>
        <dbReference type="SMART" id="SM00849"/>
    </source>
</evidence>
<dbReference type="Proteomes" id="UP000182200">
    <property type="component" value="Unassembled WGS sequence"/>
</dbReference>
<dbReference type="InterPro" id="IPR022712">
    <property type="entry name" value="Beta_Casp"/>
</dbReference>
<dbReference type="InterPro" id="IPR001279">
    <property type="entry name" value="Metallo-B-lactamas"/>
</dbReference>
<accession>A0A0P1LQZ8</accession>
<keyword evidence="7" id="KW-1185">Reference proteome</keyword>
<dbReference type="Pfam" id="PF10996">
    <property type="entry name" value="Beta-Casp"/>
    <property type="match status" value="1"/>
</dbReference>
<reference evidence="4 7" key="1">
    <citation type="submission" date="2015-11" db="EMBL/GenBank/DDBJ databases">
        <authorList>
            <person name="Varghese N."/>
        </authorList>
    </citation>
    <scope>NUCLEOTIDE SEQUENCE [LARGE SCALE GENOMIC DNA]</scope>
    <source>
        <strain evidence="4 7">JGI-8</strain>
    </source>
</reference>
<accession>A0A0P1L860</accession>
<dbReference type="SMART" id="SM00849">
    <property type="entry name" value="Lactamase_B"/>
    <property type="match status" value="1"/>
</dbReference>
<dbReference type="Pfam" id="PF07521">
    <property type="entry name" value="RMMBL"/>
    <property type="match status" value="1"/>
</dbReference>
<dbReference type="Gene3D" id="3.40.50.10890">
    <property type="match status" value="1"/>
</dbReference>
<evidence type="ECO:0000259" key="3">
    <source>
        <dbReference type="SMART" id="SM01027"/>
    </source>
</evidence>
<sequence>MEIQFIGAVRTVTGSMHLIHANGVKFLLDCGLYQGRRAKAREINENFPFDPKEIDFIILSHAHIDHSGNIPQIVKKGFSGKIFSTSATRDLASIMLIDSGHIHEKDAEYLNKKLKKKGEPLIEPLYTASDAVRALEHFVGLPYRKEIEIATGINLIFYDAGHLLGSAITVLNIKENGTKIRLAFTGDLGRPYRPILKNPELIGNVDFLITESTYGGTIHEEIESVEQKIAEIVIKSYDRNGKIIIPAFSVDRTQVLIYILHKLVGANKIPKIPIFIDSPLAVNATEIYRLHPECFDDEMRKFLLNGKDPFNFSMLHYITEVEESKKLNKYEKPCIIISASGMCETGRILHHLANNIENPRNIILIVGYMAENTLGRKLKDGVKKVKIFGDEYTVNAEVISMDALSAHADRNELIGYISHIDRKHVKGIFVVHGEEEQSIKLADALKEIGFENVIIPQRGETFEI</sequence>
<accession>A0A0P1MZD4</accession>
<dbReference type="Gene3D" id="3.60.15.10">
    <property type="entry name" value="Ribonuclease Z/Hydroxyacylglutathione hydrolase-like"/>
    <property type="match status" value="1"/>
</dbReference>
<organism evidence="5 6">
    <name type="scientific">Candidatus Kryptonium thompsonii</name>
    <dbReference type="NCBI Taxonomy" id="1633631"/>
    <lineage>
        <taxon>Bacteria</taxon>
        <taxon>Pseudomonadati</taxon>
        <taxon>Candidatus Kryptoniota</taxon>
        <taxon>Candidatus Kryptonium</taxon>
    </lineage>
</organism>
<dbReference type="PANTHER" id="PTHR11203">
    <property type="entry name" value="CLEAVAGE AND POLYADENYLATION SPECIFICITY FACTOR FAMILY MEMBER"/>
    <property type="match status" value="1"/>
</dbReference>
<evidence type="ECO:0000313" key="5">
    <source>
        <dbReference type="EMBL" id="CUU03193.1"/>
    </source>
</evidence>
<dbReference type="EMBL" id="FAOP01000003">
    <property type="protein sequence ID" value="CUU03193.1"/>
    <property type="molecule type" value="Genomic_DNA"/>
</dbReference>
<dbReference type="SUPFAM" id="SSF56281">
    <property type="entry name" value="Metallo-hydrolase/oxidoreductase"/>
    <property type="match status" value="1"/>
</dbReference>
<dbReference type="GO" id="GO:0016787">
    <property type="term" value="F:hydrolase activity"/>
    <property type="evidence" value="ECO:0007669"/>
    <property type="project" value="UniProtKB-KW"/>
</dbReference>
<accession>A0A0S4MWN2</accession>
<dbReference type="OrthoDB" id="9803916at2"/>
<dbReference type="STRING" id="1633631.GCA_001442925_00720"/>
<accession>A0A0P1MI08</accession>
<proteinExistence type="predicted"/>
<dbReference type="Pfam" id="PF16661">
    <property type="entry name" value="Lactamase_B_6"/>
    <property type="match status" value="1"/>
</dbReference>